<protein>
    <submittedName>
        <fullName evidence="2">Uncharacterized protein</fullName>
    </submittedName>
</protein>
<evidence type="ECO:0000313" key="2">
    <source>
        <dbReference type="EMBL" id="EGW00539.1"/>
    </source>
</evidence>
<evidence type="ECO:0000256" key="1">
    <source>
        <dbReference type="SAM" id="SignalP"/>
    </source>
</evidence>
<evidence type="ECO:0000313" key="3">
    <source>
        <dbReference type="Proteomes" id="UP000001075"/>
    </source>
</evidence>
<reference evidence="3" key="1">
    <citation type="journal article" date="2011" name="Nat. Biotechnol.">
        <title>The genomic sequence of the Chinese hamster ovary (CHO)-K1 cell line.</title>
        <authorList>
            <person name="Xu X."/>
            <person name="Nagarajan H."/>
            <person name="Lewis N.E."/>
            <person name="Pan S."/>
            <person name="Cai Z."/>
            <person name="Liu X."/>
            <person name="Chen W."/>
            <person name="Xie M."/>
            <person name="Wang W."/>
            <person name="Hammond S."/>
            <person name="Andersen M.R."/>
            <person name="Neff N."/>
            <person name="Passarelli B."/>
            <person name="Koh W."/>
            <person name="Fan H.C."/>
            <person name="Wang J."/>
            <person name="Gui Y."/>
            <person name="Lee K.H."/>
            <person name="Betenbaugh M.J."/>
            <person name="Quake S.R."/>
            <person name="Famili I."/>
            <person name="Palsson B.O."/>
            <person name="Wang J."/>
        </authorList>
    </citation>
    <scope>NUCLEOTIDE SEQUENCE [LARGE SCALE GENOMIC DNA]</scope>
    <source>
        <strain evidence="3">CHO K1 cell line</strain>
    </source>
</reference>
<dbReference type="AlphaFoldDB" id="G3HE10"/>
<gene>
    <name evidence="2" type="ORF">I79_008779</name>
</gene>
<dbReference type="EMBL" id="JH000307">
    <property type="protein sequence ID" value="EGW00539.1"/>
    <property type="molecule type" value="Genomic_DNA"/>
</dbReference>
<name>G3HE10_CRIGR</name>
<feature type="signal peptide" evidence="1">
    <location>
        <begin position="1"/>
        <end position="18"/>
    </location>
</feature>
<dbReference type="InParanoid" id="G3HE10"/>
<accession>G3HE10</accession>
<dbReference type="Proteomes" id="UP000001075">
    <property type="component" value="Unassembled WGS sequence"/>
</dbReference>
<keyword evidence="1" id="KW-0732">Signal</keyword>
<proteinExistence type="predicted"/>
<organism evidence="2 3">
    <name type="scientific">Cricetulus griseus</name>
    <name type="common">Chinese hamster</name>
    <name type="synonym">Cricetulus barabensis griseus</name>
    <dbReference type="NCBI Taxonomy" id="10029"/>
    <lineage>
        <taxon>Eukaryota</taxon>
        <taxon>Metazoa</taxon>
        <taxon>Chordata</taxon>
        <taxon>Craniata</taxon>
        <taxon>Vertebrata</taxon>
        <taxon>Euteleostomi</taxon>
        <taxon>Mammalia</taxon>
        <taxon>Eutheria</taxon>
        <taxon>Euarchontoglires</taxon>
        <taxon>Glires</taxon>
        <taxon>Rodentia</taxon>
        <taxon>Myomorpha</taxon>
        <taxon>Muroidea</taxon>
        <taxon>Cricetidae</taxon>
        <taxon>Cricetinae</taxon>
        <taxon>Cricetulus</taxon>
    </lineage>
</organism>
<feature type="chain" id="PRO_5003444238" evidence="1">
    <location>
        <begin position="19"/>
        <end position="60"/>
    </location>
</feature>
<sequence>MWPWPGLFFLLSQPCAEAVHRETLSSIYLSSCSVYASLPRVPGRPLRPSEELLQLFSSDC</sequence>